<dbReference type="Proteomes" id="UP001500037">
    <property type="component" value="Unassembled WGS sequence"/>
</dbReference>
<evidence type="ECO:0000313" key="3">
    <source>
        <dbReference type="EMBL" id="GAA1219462.1"/>
    </source>
</evidence>
<sequence length="62" mass="6282">MSDLPPSPGHGDSTSTGRDPGRSAVGTRPRWVNAFGIAAGVLVVVFLIVHLAGSMGGMAGRH</sequence>
<dbReference type="EMBL" id="BAAALF010000006">
    <property type="protein sequence ID" value="GAA1219462.1"/>
    <property type="molecule type" value="Genomic_DNA"/>
</dbReference>
<reference evidence="3 4" key="1">
    <citation type="journal article" date="2019" name="Int. J. Syst. Evol. Microbiol.">
        <title>The Global Catalogue of Microorganisms (GCM) 10K type strain sequencing project: providing services to taxonomists for standard genome sequencing and annotation.</title>
        <authorList>
            <consortium name="The Broad Institute Genomics Platform"/>
            <consortium name="The Broad Institute Genome Sequencing Center for Infectious Disease"/>
            <person name="Wu L."/>
            <person name="Ma J."/>
        </authorList>
    </citation>
    <scope>NUCLEOTIDE SEQUENCE [LARGE SCALE GENOMIC DNA]</scope>
    <source>
        <strain evidence="3 4">JCM 13004</strain>
    </source>
</reference>
<keyword evidence="2" id="KW-1133">Transmembrane helix</keyword>
<gene>
    <name evidence="3" type="ORF">GCM10009665_06940</name>
</gene>
<evidence type="ECO:0000313" key="4">
    <source>
        <dbReference type="Proteomes" id="UP001500037"/>
    </source>
</evidence>
<dbReference type="RefSeq" id="WP_344438928.1">
    <property type="nucleotide sequence ID" value="NZ_BAAALF010000006.1"/>
</dbReference>
<comment type="caution">
    <text evidence="3">The sequence shown here is derived from an EMBL/GenBank/DDBJ whole genome shotgun (WGS) entry which is preliminary data.</text>
</comment>
<evidence type="ECO:0000256" key="1">
    <source>
        <dbReference type="SAM" id="MobiDB-lite"/>
    </source>
</evidence>
<protein>
    <submittedName>
        <fullName evidence="3">Uncharacterized protein</fullName>
    </submittedName>
</protein>
<accession>A0ABN1VQ69</accession>
<feature type="region of interest" description="Disordered" evidence="1">
    <location>
        <begin position="1"/>
        <end position="26"/>
    </location>
</feature>
<feature type="transmembrane region" description="Helical" evidence="2">
    <location>
        <begin position="31"/>
        <end position="52"/>
    </location>
</feature>
<proteinExistence type="predicted"/>
<name>A0ABN1VQ69_9ACTN</name>
<keyword evidence="4" id="KW-1185">Reference proteome</keyword>
<keyword evidence="2" id="KW-0812">Transmembrane</keyword>
<keyword evidence="2" id="KW-0472">Membrane</keyword>
<evidence type="ECO:0000256" key="2">
    <source>
        <dbReference type="SAM" id="Phobius"/>
    </source>
</evidence>
<organism evidence="3 4">
    <name type="scientific">Kitasatospora nipponensis</name>
    <dbReference type="NCBI Taxonomy" id="258049"/>
    <lineage>
        <taxon>Bacteria</taxon>
        <taxon>Bacillati</taxon>
        <taxon>Actinomycetota</taxon>
        <taxon>Actinomycetes</taxon>
        <taxon>Kitasatosporales</taxon>
        <taxon>Streptomycetaceae</taxon>
        <taxon>Kitasatospora</taxon>
    </lineage>
</organism>